<dbReference type="Proteomes" id="UP000636479">
    <property type="component" value="Unassembled WGS sequence"/>
</dbReference>
<dbReference type="GeneID" id="59347571"/>
<dbReference type="AlphaFoldDB" id="A0A8H6SGD9"/>
<protein>
    <submittedName>
        <fullName evidence="3">Uncharacterized protein</fullName>
    </submittedName>
</protein>
<feature type="compositionally biased region" description="Acidic residues" evidence="2">
    <location>
        <begin position="220"/>
        <end position="242"/>
    </location>
</feature>
<dbReference type="RefSeq" id="XP_037218297.1">
    <property type="nucleotide sequence ID" value="XM_037365055.1"/>
</dbReference>
<feature type="region of interest" description="Disordered" evidence="2">
    <location>
        <begin position="259"/>
        <end position="339"/>
    </location>
</feature>
<feature type="compositionally biased region" description="Acidic residues" evidence="2">
    <location>
        <begin position="259"/>
        <end position="279"/>
    </location>
</feature>
<gene>
    <name evidence="3" type="ORF">MIND_00838900</name>
</gene>
<feature type="region of interest" description="Disordered" evidence="2">
    <location>
        <begin position="218"/>
        <end position="246"/>
    </location>
</feature>
<evidence type="ECO:0000256" key="1">
    <source>
        <dbReference type="SAM" id="Coils"/>
    </source>
</evidence>
<feature type="coiled-coil region" evidence="1">
    <location>
        <begin position="15"/>
        <end position="64"/>
    </location>
</feature>
<dbReference type="OrthoDB" id="3269067at2759"/>
<proteinExistence type="predicted"/>
<keyword evidence="1" id="KW-0175">Coiled coil</keyword>
<feature type="region of interest" description="Disordered" evidence="2">
    <location>
        <begin position="130"/>
        <end position="206"/>
    </location>
</feature>
<sequence>MYLSTDTKNSLSEILSLVQRTVRSAETEIEEAAQNEIARMRDELDQVKRERDDALKTAHNAEIAASRREAEFSKLKLSTAESSLKMEASIDTLRREVTHWQGQAKNWQEHYNRVEQERCGLATELVTLSRSALTESPPKRETQTVPPLAGPPSPSDSGSPQASRTKPQTPILSAKAKGKQAETVSSHKTSASRPSKPATGQAPRQILIRRVQAVVHVKEEDDEEDIDMSYQQVEEEEEDELEHDSVRIVKRRRSGLMVADEEDYQSGHDEDDESGEDELIMNASTMRNLDVYGGVPLTQTSSRQKRLNGNAPQSTEASPTKRRRVMPDTGRSKAPVKRK</sequence>
<evidence type="ECO:0000256" key="2">
    <source>
        <dbReference type="SAM" id="MobiDB-lite"/>
    </source>
</evidence>
<dbReference type="EMBL" id="JACAZF010000007">
    <property type="protein sequence ID" value="KAF7298909.1"/>
    <property type="molecule type" value="Genomic_DNA"/>
</dbReference>
<name>A0A8H6SGD9_9AGAR</name>
<evidence type="ECO:0000313" key="4">
    <source>
        <dbReference type="Proteomes" id="UP000636479"/>
    </source>
</evidence>
<comment type="caution">
    <text evidence="3">The sequence shown here is derived from an EMBL/GenBank/DDBJ whole genome shotgun (WGS) entry which is preliminary data.</text>
</comment>
<feature type="compositionally biased region" description="Polar residues" evidence="2">
    <location>
        <begin position="182"/>
        <end position="193"/>
    </location>
</feature>
<accession>A0A8H6SGD9</accession>
<organism evidence="3 4">
    <name type="scientific">Mycena indigotica</name>
    <dbReference type="NCBI Taxonomy" id="2126181"/>
    <lineage>
        <taxon>Eukaryota</taxon>
        <taxon>Fungi</taxon>
        <taxon>Dikarya</taxon>
        <taxon>Basidiomycota</taxon>
        <taxon>Agaricomycotina</taxon>
        <taxon>Agaricomycetes</taxon>
        <taxon>Agaricomycetidae</taxon>
        <taxon>Agaricales</taxon>
        <taxon>Marasmiineae</taxon>
        <taxon>Mycenaceae</taxon>
        <taxon>Mycena</taxon>
    </lineage>
</organism>
<reference evidence="3" key="1">
    <citation type="submission" date="2020-05" db="EMBL/GenBank/DDBJ databases">
        <title>Mycena genomes resolve the evolution of fungal bioluminescence.</title>
        <authorList>
            <person name="Tsai I.J."/>
        </authorList>
    </citation>
    <scope>NUCLEOTIDE SEQUENCE</scope>
    <source>
        <strain evidence="3">171206Taipei</strain>
    </source>
</reference>
<keyword evidence="4" id="KW-1185">Reference proteome</keyword>
<evidence type="ECO:0000313" key="3">
    <source>
        <dbReference type="EMBL" id="KAF7298909.1"/>
    </source>
</evidence>